<dbReference type="EMBL" id="CAJRST010008890">
    <property type="protein sequence ID" value="CAG5897236.1"/>
    <property type="molecule type" value="Genomic_DNA"/>
</dbReference>
<dbReference type="GO" id="GO:0005634">
    <property type="term" value="C:nucleus"/>
    <property type="evidence" value="ECO:0007669"/>
    <property type="project" value="UniProtKB-SubCell"/>
</dbReference>
<keyword evidence="3" id="KW-0238">DNA-binding</keyword>
<dbReference type="GO" id="GO:0000981">
    <property type="term" value="F:DNA-binding transcription factor activity, RNA polymerase II-specific"/>
    <property type="evidence" value="ECO:0007669"/>
    <property type="project" value="TreeGrafter"/>
</dbReference>
<name>A0A8S4AS34_9TELE</name>
<dbReference type="PANTHER" id="PTHR11988:SF28">
    <property type="entry name" value="HEPATIC LEUKEMIA FACTOR"/>
    <property type="match status" value="1"/>
</dbReference>
<dbReference type="AlphaFoldDB" id="A0A8S4AS34"/>
<evidence type="ECO:0000256" key="3">
    <source>
        <dbReference type="ARBA" id="ARBA00023125"/>
    </source>
</evidence>
<evidence type="ECO:0000256" key="5">
    <source>
        <dbReference type="ARBA" id="ARBA00023242"/>
    </source>
</evidence>
<protein>
    <submittedName>
        <fullName evidence="7">(Atlantic silverside) hypothetical protein</fullName>
    </submittedName>
</protein>
<evidence type="ECO:0000313" key="8">
    <source>
        <dbReference type="Proteomes" id="UP000677803"/>
    </source>
</evidence>
<sequence>MEKMARPLPINATFLPPTHGVLKSLLENPLKLPFHHDEGFGKEKEKEKKLEDESSAGSHPQSAFLGPTLWDKTLPYDGDNFQLEYMDLEEFLSENGIPANTAQSEQAPPPQAPAPPAPAAPAPAPLQQQGAPPPAPPTPSVVVDLSSRATTSVHVAMAPQTCLHSPNTAES</sequence>
<evidence type="ECO:0000256" key="1">
    <source>
        <dbReference type="ARBA" id="ARBA00004123"/>
    </source>
</evidence>
<keyword evidence="4" id="KW-0804">Transcription</keyword>
<organism evidence="7 8">
    <name type="scientific">Menidia menidia</name>
    <name type="common">Atlantic silverside</name>
    <dbReference type="NCBI Taxonomy" id="238744"/>
    <lineage>
        <taxon>Eukaryota</taxon>
        <taxon>Metazoa</taxon>
        <taxon>Chordata</taxon>
        <taxon>Craniata</taxon>
        <taxon>Vertebrata</taxon>
        <taxon>Euteleostomi</taxon>
        <taxon>Actinopterygii</taxon>
        <taxon>Neopterygii</taxon>
        <taxon>Teleostei</taxon>
        <taxon>Neoteleostei</taxon>
        <taxon>Acanthomorphata</taxon>
        <taxon>Ovalentaria</taxon>
        <taxon>Atherinomorphae</taxon>
        <taxon>Atheriniformes</taxon>
        <taxon>Atherinopsidae</taxon>
        <taxon>Menidiinae</taxon>
        <taxon>Menidia</taxon>
    </lineage>
</organism>
<dbReference type="GO" id="GO:0000978">
    <property type="term" value="F:RNA polymerase II cis-regulatory region sequence-specific DNA binding"/>
    <property type="evidence" value="ECO:0007669"/>
    <property type="project" value="TreeGrafter"/>
</dbReference>
<feature type="compositionally biased region" description="Pro residues" evidence="6">
    <location>
        <begin position="107"/>
        <end position="124"/>
    </location>
</feature>
<reference evidence="7" key="1">
    <citation type="submission" date="2021-05" db="EMBL/GenBank/DDBJ databases">
        <authorList>
            <person name="Tigano A."/>
        </authorList>
    </citation>
    <scope>NUCLEOTIDE SEQUENCE</scope>
</reference>
<comment type="subcellular location">
    <subcellularLocation>
        <location evidence="1">Nucleus</location>
    </subcellularLocation>
</comment>
<dbReference type="InterPro" id="IPR040223">
    <property type="entry name" value="PAR_bZIP"/>
</dbReference>
<keyword evidence="5" id="KW-0539">Nucleus</keyword>
<evidence type="ECO:0000256" key="6">
    <source>
        <dbReference type="SAM" id="MobiDB-lite"/>
    </source>
</evidence>
<evidence type="ECO:0000256" key="4">
    <source>
        <dbReference type="ARBA" id="ARBA00023163"/>
    </source>
</evidence>
<evidence type="ECO:0000256" key="2">
    <source>
        <dbReference type="ARBA" id="ARBA00023015"/>
    </source>
</evidence>
<gene>
    <name evidence="7" type="ORF">MMEN_LOCUS8296</name>
</gene>
<dbReference type="Proteomes" id="UP000677803">
    <property type="component" value="Unassembled WGS sequence"/>
</dbReference>
<comment type="caution">
    <text evidence="7">The sequence shown here is derived from an EMBL/GenBank/DDBJ whole genome shotgun (WGS) entry which is preliminary data.</text>
</comment>
<feature type="compositionally biased region" description="Basic and acidic residues" evidence="6">
    <location>
        <begin position="34"/>
        <end position="52"/>
    </location>
</feature>
<keyword evidence="2" id="KW-0805">Transcription regulation</keyword>
<dbReference type="OrthoDB" id="6022300at2759"/>
<dbReference type="PANTHER" id="PTHR11988">
    <property type="entry name" value="THYROTROPH EMBRYONIC FACTOR RELATED"/>
    <property type="match status" value="1"/>
</dbReference>
<feature type="region of interest" description="Disordered" evidence="6">
    <location>
        <begin position="94"/>
        <end position="146"/>
    </location>
</feature>
<proteinExistence type="predicted"/>
<accession>A0A8S4AS34</accession>
<feature type="region of interest" description="Disordered" evidence="6">
    <location>
        <begin position="32"/>
        <end position="71"/>
    </location>
</feature>
<evidence type="ECO:0000313" key="7">
    <source>
        <dbReference type="EMBL" id="CAG5897236.1"/>
    </source>
</evidence>
<keyword evidence="8" id="KW-1185">Reference proteome</keyword>